<dbReference type="EMBL" id="PIPI01000001">
    <property type="protein sequence ID" value="RUO21506.1"/>
    <property type="molecule type" value="Genomic_DNA"/>
</dbReference>
<feature type="transmembrane region" description="Helical" evidence="9">
    <location>
        <begin position="414"/>
        <end position="434"/>
    </location>
</feature>
<evidence type="ECO:0000256" key="3">
    <source>
        <dbReference type="ARBA" id="ARBA00022475"/>
    </source>
</evidence>
<evidence type="ECO:0000259" key="10">
    <source>
        <dbReference type="Pfam" id="PF00924"/>
    </source>
</evidence>
<keyword evidence="6 9" id="KW-1133">Transmembrane helix</keyword>
<evidence type="ECO:0000256" key="7">
    <source>
        <dbReference type="ARBA" id="ARBA00023136"/>
    </source>
</evidence>
<dbReference type="PANTHER" id="PTHR30347:SF1">
    <property type="entry name" value="MECHANOSENSITIVE CHANNEL MSCK"/>
    <property type="match status" value="1"/>
</dbReference>
<reference evidence="14 15" key="1">
    <citation type="journal article" date="2011" name="Front. Microbiol.">
        <title>Genomic signatures of strain selection and enhancement in Bacillus atrophaeus var. globigii, a historical biowarfare simulant.</title>
        <authorList>
            <person name="Gibbons H.S."/>
            <person name="Broomall S.M."/>
            <person name="McNew L.A."/>
            <person name="Daligault H."/>
            <person name="Chapman C."/>
            <person name="Bruce D."/>
            <person name="Karavis M."/>
            <person name="Krepps M."/>
            <person name="McGregor P.A."/>
            <person name="Hong C."/>
            <person name="Park K.H."/>
            <person name="Akmal A."/>
            <person name="Feldman A."/>
            <person name="Lin J.S."/>
            <person name="Chang W.E."/>
            <person name="Higgs B.W."/>
            <person name="Demirev P."/>
            <person name="Lindquist J."/>
            <person name="Liem A."/>
            <person name="Fochler E."/>
            <person name="Read T.D."/>
            <person name="Tapia R."/>
            <person name="Johnson S."/>
            <person name="Bishop-Lilly K.A."/>
            <person name="Detter C."/>
            <person name="Han C."/>
            <person name="Sozhamannan S."/>
            <person name="Rosenzweig C.N."/>
            <person name="Skowronski E.W."/>
        </authorList>
    </citation>
    <scope>NUCLEOTIDE SEQUENCE [LARGE SCALE GENOMIC DNA]</scope>
    <source>
        <strain evidence="14 15">AK5</strain>
    </source>
</reference>
<dbReference type="OrthoDB" id="9799209at2"/>
<comment type="caution">
    <text evidence="14">The sequence shown here is derived from an EMBL/GenBank/DDBJ whole genome shotgun (WGS) entry which is preliminary data.</text>
</comment>
<evidence type="ECO:0000256" key="4">
    <source>
        <dbReference type="ARBA" id="ARBA00022692"/>
    </source>
</evidence>
<organism evidence="14 15">
    <name type="scientific">Aliidiomarina haloalkalitolerans</name>
    <dbReference type="NCBI Taxonomy" id="859059"/>
    <lineage>
        <taxon>Bacteria</taxon>
        <taxon>Pseudomonadati</taxon>
        <taxon>Pseudomonadota</taxon>
        <taxon>Gammaproteobacteria</taxon>
        <taxon>Alteromonadales</taxon>
        <taxon>Idiomarinaceae</taxon>
        <taxon>Aliidiomarina</taxon>
    </lineage>
</organism>
<dbReference type="InterPro" id="IPR049278">
    <property type="entry name" value="MS_channel_C"/>
</dbReference>
<dbReference type="SUPFAM" id="SSF82689">
    <property type="entry name" value="Mechanosensitive channel protein MscS (YggB), C-terminal domain"/>
    <property type="match status" value="1"/>
</dbReference>
<feature type="transmembrane region" description="Helical" evidence="9">
    <location>
        <begin position="382"/>
        <end position="402"/>
    </location>
</feature>
<dbReference type="Gene3D" id="3.30.70.100">
    <property type="match status" value="1"/>
</dbReference>
<dbReference type="Pfam" id="PF21082">
    <property type="entry name" value="MS_channel_3rd"/>
    <property type="match status" value="1"/>
</dbReference>
<evidence type="ECO:0000259" key="11">
    <source>
        <dbReference type="Pfam" id="PF12794"/>
    </source>
</evidence>
<dbReference type="Gene3D" id="2.30.30.60">
    <property type="match status" value="1"/>
</dbReference>
<feature type="transmembrane region" description="Helical" evidence="9">
    <location>
        <begin position="608"/>
        <end position="629"/>
    </location>
</feature>
<evidence type="ECO:0000313" key="15">
    <source>
        <dbReference type="Proteomes" id="UP000288212"/>
    </source>
</evidence>
<evidence type="ECO:0000256" key="1">
    <source>
        <dbReference type="ARBA" id="ARBA00004651"/>
    </source>
</evidence>
<dbReference type="InterPro" id="IPR011066">
    <property type="entry name" value="MscS_channel_C_sf"/>
</dbReference>
<feature type="transmembrane region" description="Helical" evidence="9">
    <location>
        <begin position="309"/>
        <end position="329"/>
    </location>
</feature>
<protein>
    <submittedName>
        <fullName evidence="14">Uncharacterized protein</fullName>
    </submittedName>
</protein>
<feature type="transmembrane region" description="Helical" evidence="9">
    <location>
        <begin position="230"/>
        <end position="249"/>
    </location>
</feature>
<dbReference type="Gene3D" id="1.10.287.1260">
    <property type="match status" value="1"/>
</dbReference>
<dbReference type="InterPro" id="IPR052702">
    <property type="entry name" value="MscS-like_channel"/>
</dbReference>
<dbReference type="InterPro" id="IPR023408">
    <property type="entry name" value="MscS_beta-dom_sf"/>
</dbReference>
<dbReference type="InterPro" id="IPR025692">
    <property type="entry name" value="MscS_IM_dom1"/>
</dbReference>
<feature type="transmembrane region" description="Helical" evidence="9">
    <location>
        <begin position="565"/>
        <end position="587"/>
    </location>
</feature>
<dbReference type="AlphaFoldDB" id="A0A432VXY7"/>
<dbReference type="InterPro" id="IPR006685">
    <property type="entry name" value="MscS_channel_2nd"/>
</dbReference>
<feature type="transmembrane region" description="Helical" evidence="9">
    <location>
        <begin position="527"/>
        <end position="545"/>
    </location>
</feature>
<feature type="transmembrane region" description="Helical" evidence="9">
    <location>
        <begin position="270"/>
        <end position="297"/>
    </location>
</feature>
<dbReference type="GO" id="GO:0009992">
    <property type="term" value="P:intracellular water homeostasis"/>
    <property type="evidence" value="ECO:0007669"/>
    <property type="project" value="TreeGrafter"/>
</dbReference>
<dbReference type="GO" id="GO:0005886">
    <property type="term" value="C:plasma membrane"/>
    <property type="evidence" value="ECO:0007669"/>
    <property type="project" value="UniProtKB-SubCell"/>
</dbReference>
<keyword evidence="15" id="KW-1185">Reference proteome</keyword>
<keyword evidence="3" id="KW-1003">Cell membrane</keyword>
<feature type="domain" description="Mechanosensitive ion channel MscS C-terminal" evidence="12">
    <location>
        <begin position="730"/>
        <end position="813"/>
    </location>
</feature>
<dbReference type="InterPro" id="IPR049142">
    <property type="entry name" value="MS_channel_1st"/>
</dbReference>
<dbReference type="Proteomes" id="UP000288212">
    <property type="component" value="Unassembled WGS sequence"/>
</dbReference>
<dbReference type="Pfam" id="PF00924">
    <property type="entry name" value="MS_channel_2nd"/>
    <property type="match status" value="1"/>
</dbReference>
<dbReference type="InterPro" id="IPR010920">
    <property type="entry name" value="LSM_dom_sf"/>
</dbReference>
<evidence type="ECO:0000259" key="13">
    <source>
        <dbReference type="Pfam" id="PF21088"/>
    </source>
</evidence>
<name>A0A432VXY7_9GAMM</name>
<keyword evidence="4 9" id="KW-0812">Transmembrane</keyword>
<evidence type="ECO:0000256" key="9">
    <source>
        <dbReference type="SAM" id="Phobius"/>
    </source>
</evidence>
<dbReference type="InterPro" id="IPR011014">
    <property type="entry name" value="MscS_channel_TM-2"/>
</dbReference>
<feature type="transmembrane region" description="Helical" evidence="9">
    <location>
        <begin position="641"/>
        <end position="669"/>
    </location>
</feature>
<accession>A0A432VXY7</accession>
<evidence type="ECO:0000256" key="6">
    <source>
        <dbReference type="ARBA" id="ARBA00022989"/>
    </source>
</evidence>
<feature type="transmembrane region" description="Helical" evidence="9">
    <location>
        <begin position="349"/>
        <end position="370"/>
    </location>
</feature>
<proteinExistence type="inferred from homology"/>
<evidence type="ECO:0000256" key="8">
    <source>
        <dbReference type="SAM" id="Coils"/>
    </source>
</evidence>
<sequence length="844" mass="95041">MQQTSRVWVLSGPRSITCWSRVIRVVMLVLAASVALIATLSTAAAHTTTEQITAQPQAITSAQLNTEIERLQYQLQELRDNRTDLSAQYTALSGSQLLHRVLQEQRAALPRVARQDFNDQLAQLRLDSFYLQREIRTASAQAMPALIEQQQELQSRIDQLVAYMRLQQELQIEVQAFALELEEFLFWTPSNPRLNAAWFATMPDQLQRQGQRMQQSLTTMLHHSELRPNLTALLLLVLLVVLLSQRGRIQVLLNNQQTQIQSTEQIAPPWLIAAALIKVALYVAPASLALLLIGQFIGSDEATEHLQPQKVFTALAFALFAISFLRKILRPDGVAQAFFQWPAPTCLLLKRYIELFAVALLPLTVILAFANQQTSLYAQDVVGSLSLFIASVYLVAISLWLFKRLPTLYHSVFVHRLIAAAVIVLPLSLVWMVFSGYYYTALRLSGYYLATFYVMSSWVILEASVRRAIQLSSQKLIQQRDIELAELAQQENIADQDIENAEPAKTPARDYTDIEEAQAQSLRLGRFFLLVLFSFILFAVWSDALSALHYLDSQYIWDSEQGIDFIPVSIGALVSAFFIIMVSIVLIRNLPGLLEVVFLSRLKLEMGTSYAVTSLTNYVLISIAIVSVFGVLGVKWEQLQWLAAGLTVGLGFGLQEIFGNFISGLILFFERPVRVGDIVTLNNLSGRVSKIKIRATVITDFDRRDIVVPNRSFITGQFVNWSLSNTITRITVKVGVAYGSDLEKTRKILLEIADQEPRVLKEPAPQVLFLSFGESTLDHELRMHVGGLSDRNPTIDAVNREIDRRFRKAGIEIAFNQIDVHFRNELGVEGLIQRIQPSQNEGKN</sequence>
<evidence type="ECO:0000256" key="5">
    <source>
        <dbReference type="ARBA" id="ARBA00022729"/>
    </source>
</evidence>
<dbReference type="GO" id="GO:0008381">
    <property type="term" value="F:mechanosensitive monoatomic ion channel activity"/>
    <property type="evidence" value="ECO:0007669"/>
    <property type="project" value="UniProtKB-ARBA"/>
</dbReference>
<keyword evidence="7 9" id="KW-0472">Membrane</keyword>
<feature type="transmembrane region" description="Helical" evidence="9">
    <location>
        <begin position="446"/>
        <end position="465"/>
    </location>
</feature>
<comment type="subcellular location">
    <subcellularLocation>
        <location evidence="1">Cell membrane</location>
        <topology evidence="1">Multi-pass membrane protein</topology>
    </subcellularLocation>
</comment>
<evidence type="ECO:0000313" key="14">
    <source>
        <dbReference type="EMBL" id="RUO21506.1"/>
    </source>
</evidence>
<comment type="similarity">
    <text evidence="2">Belongs to the MscS (TC 1.A.23) family.</text>
</comment>
<dbReference type="FunFam" id="1.10.287.1260:FF:000002">
    <property type="entry name" value="Potassium efflux system KefA"/>
    <property type="match status" value="1"/>
</dbReference>
<feature type="domain" description="Mechanosensitive ion channel MscS" evidence="10">
    <location>
        <begin position="657"/>
        <end position="722"/>
    </location>
</feature>
<keyword evidence="8" id="KW-0175">Coiled coil</keyword>
<dbReference type="SUPFAM" id="SSF82861">
    <property type="entry name" value="Mechanosensitive channel protein MscS (YggB), transmembrane region"/>
    <property type="match status" value="1"/>
</dbReference>
<dbReference type="Pfam" id="PF12794">
    <property type="entry name" value="MscS_TM"/>
    <property type="match status" value="1"/>
</dbReference>
<dbReference type="Pfam" id="PF21088">
    <property type="entry name" value="MS_channel_1st"/>
    <property type="match status" value="1"/>
</dbReference>
<dbReference type="PANTHER" id="PTHR30347">
    <property type="entry name" value="POTASSIUM CHANNEL RELATED"/>
    <property type="match status" value="1"/>
</dbReference>
<feature type="coiled-coil region" evidence="8">
    <location>
        <begin position="61"/>
        <end position="88"/>
    </location>
</feature>
<feature type="domain" description="Mechanosensitive ion channel transmembrane helices 2/3" evidence="13">
    <location>
        <begin position="615"/>
        <end position="655"/>
    </location>
</feature>
<evidence type="ECO:0000256" key="2">
    <source>
        <dbReference type="ARBA" id="ARBA00008017"/>
    </source>
</evidence>
<keyword evidence="5" id="KW-0732">Signal</keyword>
<feature type="domain" description="Mechanosensitive ion channel inner membrane" evidence="11">
    <location>
        <begin position="232"/>
        <end position="557"/>
    </location>
</feature>
<dbReference type="RefSeq" id="WP_126790485.1">
    <property type="nucleotide sequence ID" value="NZ_PIPI01000001.1"/>
</dbReference>
<dbReference type="SUPFAM" id="SSF50182">
    <property type="entry name" value="Sm-like ribonucleoproteins"/>
    <property type="match status" value="1"/>
</dbReference>
<gene>
    <name evidence="14" type="ORF">CWE06_01205</name>
</gene>
<evidence type="ECO:0000259" key="12">
    <source>
        <dbReference type="Pfam" id="PF21082"/>
    </source>
</evidence>